<evidence type="ECO:0000256" key="1">
    <source>
        <dbReference type="ARBA" id="ARBA00007316"/>
    </source>
</evidence>
<evidence type="ECO:0000256" key="5">
    <source>
        <dbReference type="ARBA" id="ARBA00022777"/>
    </source>
</evidence>
<dbReference type="CDD" id="cd05387">
    <property type="entry name" value="BY-kinase"/>
    <property type="match status" value="1"/>
</dbReference>
<sequence>LAKLAPDDPAVEAIRSLRVSLGFAAQKTSSPVIMMGGLRAGVGKTFLTVNLGYLLAGAGQRVLLIDADLHRGMLHRYFGASAAPGLAEVLQTGRDWTTCLKPHPDENRLQILPAGSRVSHPDRLLEGADLGAFFERLRERFDTVIVDLPPYVGVTDGFFVARHATTNLLVLKAGVHPVPEIRRVLKRLEQTGVHLAGFVMNDLTRGMSAYRYYGYGYAYRGDKPPVNE</sequence>
<proteinExistence type="inferred from homology"/>
<dbReference type="EC" id="2.7.10.2" evidence="2"/>
<keyword evidence="7" id="KW-0829">Tyrosine-protein kinase</keyword>
<evidence type="ECO:0000256" key="2">
    <source>
        <dbReference type="ARBA" id="ARBA00011903"/>
    </source>
</evidence>
<dbReference type="EMBL" id="AUZY01013126">
    <property type="protein sequence ID" value="EQD26545.1"/>
    <property type="molecule type" value="Genomic_DNA"/>
</dbReference>
<comment type="similarity">
    <text evidence="1">Belongs to the CpsD/CapB family.</text>
</comment>
<keyword evidence="6" id="KW-0067">ATP-binding</keyword>
<comment type="catalytic activity">
    <reaction evidence="8">
        <text>L-tyrosyl-[protein] + ATP = O-phospho-L-tyrosyl-[protein] + ADP + H(+)</text>
        <dbReference type="Rhea" id="RHEA:10596"/>
        <dbReference type="Rhea" id="RHEA-COMP:10136"/>
        <dbReference type="Rhea" id="RHEA-COMP:20101"/>
        <dbReference type="ChEBI" id="CHEBI:15378"/>
        <dbReference type="ChEBI" id="CHEBI:30616"/>
        <dbReference type="ChEBI" id="CHEBI:46858"/>
        <dbReference type="ChEBI" id="CHEBI:61978"/>
        <dbReference type="ChEBI" id="CHEBI:456216"/>
        <dbReference type="EC" id="2.7.10.2"/>
    </reaction>
</comment>
<reference evidence="10" key="1">
    <citation type="submission" date="2013-08" db="EMBL/GenBank/DDBJ databases">
        <authorList>
            <person name="Mendez C."/>
            <person name="Richter M."/>
            <person name="Ferrer M."/>
            <person name="Sanchez J."/>
        </authorList>
    </citation>
    <scope>NUCLEOTIDE SEQUENCE</scope>
</reference>
<keyword evidence="3" id="KW-0808">Transferase</keyword>
<dbReference type="InterPro" id="IPR025669">
    <property type="entry name" value="AAA_dom"/>
</dbReference>
<feature type="non-terminal residue" evidence="10">
    <location>
        <position position="1"/>
    </location>
</feature>
<evidence type="ECO:0000256" key="3">
    <source>
        <dbReference type="ARBA" id="ARBA00022679"/>
    </source>
</evidence>
<keyword evidence="5 10" id="KW-0418">Kinase</keyword>
<evidence type="ECO:0000256" key="8">
    <source>
        <dbReference type="ARBA" id="ARBA00051245"/>
    </source>
</evidence>
<dbReference type="Gene3D" id="3.40.50.300">
    <property type="entry name" value="P-loop containing nucleotide triphosphate hydrolases"/>
    <property type="match status" value="1"/>
</dbReference>
<accession>T0Z9V4</accession>
<dbReference type="InterPro" id="IPR027417">
    <property type="entry name" value="P-loop_NTPase"/>
</dbReference>
<dbReference type="Pfam" id="PF13614">
    <property type="entry name" value="AAA_31"/>
    <property type="match status" value="1"/>
</dbReference>
<dbReference type="PANTHER" id="PTHR32309">
    <property type="entry name" value="TYROSINE-PROTEIN KINASE"/>
    <property type="match status" value="1"/>
</dbReference>
<dbReference type="AlphaFoldDB" id="T0Z9V4"/>
<dbReference type="GO" id="GO:0004713">
    <property type="term" value="F:protein tyrosine kinase activity"/>
    <property type="evidence" value="ECO:0007669"/>
    <property type="project" value="TreeGrafter"/>
</dbReference>
<name>T0Z9V4_9ZZZZ</name>
<reference evidence="10" key="2">
    <citation type="journal article" date="2014" name="ISME J.">
        <title>Microbial stratification in low pH oxic and suboxic macroscopic growths along an acid mine drainage.</title>
        <authorList>
            <person name="Mendez-Garcia C."/>
            <person name="Mesa V."/>
            <person name="Sprenger R.R."/>
            <person name="Richter M."/>
            <person name="Diez M.S."/>
            <person name="Solano J."/>
            <person name="Bargiela R."/>
            <person name="Golyshina O.V."/>
            <person name="Manteca A."/>
            <person name="Ramos J.L."/>
            <person name="Gallego J.R."/>
            <person name="Llorente I."/>
            <person name="Martins Dos Santos V.A."/>
            <person name="Jensen O.N."/>
            <person name="Pelaez A.I."/>
            <person name="Sanchez J."/>
            <person name="Ferrer M."/>
        </authorList>
    </citation>
    <scope>NUCLEOTIDE SEQUENCE</scope>
</reference>
<evidence type="ECO:0000259" key="9">
    <source>
        <dbReference type="Pfam" id="PF13614"/>
    </source>
</evidence>
<evidence type="ECO:0000313" key="10">
    <source>
        <dbReference type="EMBL" id="EQD26545.1"/>
    </source>
</evidence>
<organism evidence="10">
    <name type="scientific">mine drainage metagenome</name>
    <dbReference type="NCBI Taxonomy" id="410659"/>
    <lineage>
        <taxon>unclassified sequences</taxon>
        <taxon>metagenomes</taxon>
        <taxon>ecological metagenomes</taxon>
    </lineage>
</organism>
<evidence type="ECO:0000256" key="7">
    <source>
        <dbReference type="ARBA" id="ARBA00023137"/>
    </source>
</evidence>
<dbReference type="GO" id="GO:0005886">
    <property type="term" value="C:plasma membrane"/>
    <property type="evidence" value="ECO:0007669"/>
    <property type="project" value="TreeGrafter"/>
</dbReference>
<dbReference type="PANTHER" id="PTHR32309:SF13">
    <property type="entry name" value="FERRIC ENTEROBACTIN TRANSPORT PROTEIN FEPE"/>
    <property type="match status" value="1"/>
</dbReference>
<dbReference type="SUPFAM" id="SSF52540">
    <property type="entry name" value="P-loop containing nucleoside triphosphate hydrolases"/>
    <property type="match status" value="1"/>
</dbReference>
<evidence type="ECO:0000256" key="6">
    <source>
        <dbReference type="ARBA" id="ARBA00022840"/>
    </source>
</evidence>
<dbReference type="InterPro" id="IPR050445">
    <property type="entry name" value="Bact_polysacc_biosynth/exp"/>
</dbReference>
<feature type="domain" description="AAA" evidence="9">
    <location>
        <begin position="32"/>
        <end position="154"/>
    </location>
</feature>
<comment type="caution">
    <text evidence="10">The sequence shown here is derived from an EMBL/GenBank/DDBJ whole genome shotgun (WGS) entry which is preliminary data.</text>
</comment>
<dbReference type="InterPro" id="IPR005702">
    <property type="entry name" value="Wzc-like_C"/>
</dbReference>
<evidence type="ECO:0000256" key="4">
    <source>
        <dbReference type="ARBA" id="ARBA00022741"/>
    </source>
</evidence>
<protein>
    <recommendedName>
        <fullName evidence="2">non-specific protein-tyrosine kinase</fullName>
        <ecNumber evidence="2">2.7.10.2</ecNumber>
    </recommendedName>
</protein>
<gene>
    <name evidence="10" type="ORF">B1B_19542</name>
</gene>
<keyword evidence="4" id="KW-0547">Nucleotide-binding</keyword>